<reference evidence="1" key="1">
    <citation type="submission" date="2022-06" db="EMBL/GenBank/DDBJ databases">
        <title>Phylogenomic reconstructions and comparative analyses of Kickxellomycotina fungi.</title>
        <authorList>
            <person name="Reynolds N.K."/>
            <person name="Stajich J.E."/>
            <person name="Barry K."/>
            <person name="Grigoriev I.V."/>
            <person name="Crous P."/>
            <person name="Smith M.E."/>
        </authorList>
    </citation>
    <scope>NUCLEOTIDE SEQUENCE</scope>
    <source>
        <strain evidence="1">RSA 2271</strain>
    </source>
</reference>
<name>A0ACC1H992_9FUNG</name>
<sequence>LALQFHPDKNSAPGADEAFKLVSHAFTVLNDADKRAHYDRFGEDSRVPSSGAQFRRQPGFAARGPMEFEDEISPEELFNMFFGTMGGGFGGGTYRVRQFGGGNPFFTFQNATRQQYQQRQAQEGRDHAQHGLLSACIQFLPLIVLVALFLVSNFFSAFTDIDSTPSYSFSQQGPFNQHRVTLHYKVPYWVNSDEFAQSNVARRPSLVRQFEKDIETHYISHLHQSCQQEMMRKRRLVHNARGWFGLAKDKDKMREAERMPMPACEELKRFRSEH</sequence>
<protein>
    <submittedName>
        <fullName evidence="1">Chaperone protein dnaJ</fullName>
    </submittedName>
</protein>
<feature type="non-terminal residue" evidence="1">
    <location>
        <position position="1"/>
    </location>
</feature>
<comment type="caution">
    <text evidence="1">The sequence shown here is derived from an EMBL/GenBank/DDBJ whole genome shotgun (WGS) entry which is preliminary data.</text>
</comment>
<proteinExistence type="predicted"/>
<organism evidence="1 2">
    <name type="scientific">Spiromyces aspiralis</name>
    <dbReference type="NCBI Taxonomy" id="68401"/>
    <lineage>
        <taxon>Eukaryota</taxon>
        <taxon>Fungi</taxon>
        <taxon>Fungi incertae sedis</taxon>
        <taxon>Zoopagomycota</taxon>
        <taxon>Kickxellomycotina</taxon>
        <taxon>Kickxellomycetes</taxon>
        <taxon>Kickxellales</taxon>
        <taxon>Kickxellaceae</taxon>
        <taxon>Spiromyces</taxon>
    </lineage>
</organism>
<keyword evidence="2" id="KW-1185">Reference proteome</keyword>
<accession>A0ACC1H992</accession>
<evidence type="ECO:0000313" key="1">
    <source>
        <dbReference type="EMBL" id="KAJ1672677.1"/>
    </source>
</evidence>
<evidence type="ECO:0000313" key="2">
    <source>
        <dbReference type="Proteomes" id="UP001145114"/>
    </source>
</evidence>
<gene>
    <name evidence="1" type="primary">HLJ1_1</name>
    <name evidence="1" type="ORF">EV182_006713</name>
</gene>
<dbReference type="Proteomes" id="UP001145114">
    <property type="component" value="Unassembled WGS sequence"/>
</dbReference>
<dbReference type="EMBL" id="JAMZIH010008001">
    <property type="protein sequence ID" value="KAJ1672677.1"/>
    <property type="molecule type" value="Genomic_DNA"/>
</dbReference>